<accession>A0A2G1QNC9</accession>
<dbReference type="PANTHER" id="PTHR24567">
    <property type="entry name" value="CRP FAMILY TRANSCRIPTIONAL REGULATORY PROTEIN"/>
    <property type="match status" value="1"/>
</dbReference>
<comment type="caution">
    <text evidence="6">The sequence shown here is derived from an EMBL/GenBank/DDBJ whole genome shotgun (WGS) entry which is preliminary data.</text>
</comment>
<dbReference type="RefSeq" id="WP_099306294.1">
    <property type="nucleotide sequence ID" value="NZ_PDVP01000005.1"/>
</dbReference>
<dbReference type="PROSITE" id="PS51063">
    <property type="entry name" value="HTH_CRP_2"/>
    <property type="match status" value="1"/>
</dbReference>
<dbReference type="Proteomes" id="UP000221168">
    <property type="component" value="Unassembled WGS sequence"/>
</dbReference>
<evidence type="ECO:0000256" key="3">
    <source>
        <dbReference type="ARBA" id="ARBA00023163"/>
    </source>
</evidence>
<dbReference type="GO" id="GO:0005829">
    <property type="term" value="C:cytosol"/>
    <property type="evidence" value="ECO:0007669"/>
    <property type="project" value="TreeGrafter"/>
</dbReference>
<sequence>MMSNPHVLASNRCASCPSRAYGPCKGASPEALRSLASLSTPCAVAPGATIIAQGETGQHIGVVRSGIVKMTNTTADGRHMVVGLIEDGRLIGNAFEQASRFAYESATDAQVCLFPRQAFLSLARQCPDLSCSILETTQRQAEEIQEWLTLFNCRTTLQRLAGYLFALTRRQLGDAPGREPIDLNIPIPRKDLAAYLGTTTETLSRNMQQLSRKGILTVIDGQTVTIISMARLRSMAALIGEELQSLSHGHAAVAAGAIAGETASPRHAA</sequence>
<dbReference type="InterPro" id="IPR012318">
    <property type="entry name" value="HTH_CRP"/>
</dbReference>
<dbReference type="AlphaFoldDB" id="A0A2G1QNC9"/>
<organism evidence="6 7">
    <name type="scientific">Zhengella mangrovi</name>
    <dbReference type="NCBI Taxonomy" id="1982044"/>
    <lineage>
        <taxon>Bacteria</taxon>
        <taxon>Pseudomonadati</taxon>
        <taxon>Pseudomonadota</taxon>
        <taxon>Alphaproteobacteria</taxon>
        <taxon>Hyphomicrobiales</taxon>
        <taxon>Notoacmeibacteraceae</taxon>
        <taxon>Zhengella</taxon>
    </lineage>
</organism>
<dbReference type="PANTHER" id="PTHR24567:SF74">
    <property type="entry name" value="HTH-TYPE TRANSCRIPTIONAL REGULATOR ARCR"/>
    <property type="match status" value="1"/>
</dbReference>
<keyword evidence="2" id="KW-0238">DNA-binding</keyword>
<keyword evidence="7" id="KW-1185">Reference proteome</keyword>
<proteinExistence type="predicted"/>
<keyword evidence="3" id="KW-0804">Transcription</keyword>
<reference evidence="6 7" key="1">
    <citation type="submission" date="2017-10" db="EMBL/GenBank/DDBJ databases">
        <title>Sedimentibacterium mangrovi gen. nov., sp. nov., a novel member of family Phyllobacteriacea isolated from mangrove sediment.</title>
        <authorList>
            <person name="Liao H."/>
            <person name="Tian Y."/>
        </authorList>
    </citation>
    <scope>NUCLEOTIDE SEQUENCE [LARGE SCALE GENOMIC DNA]</scope>
    <source>
        <strain evidence="6 7">X9-2-2</strain>
    </source>
</reference>
<dbReference type="OrthoDB" id="667966at2"/>
<dbReference type="PROSITE" id="PS50042">
    <property type="entry name" value="CNMP_BINDING_3"/>
    <property type="match status" value="1"/>
</dbReference>
<evidence type="ECO:0000313" key="7">
    <source>
        <dbReference type="Proteomes" id="UP000221168"/>
    </source>
</evidence>
<dbReference type="Pfam" id="PF13545">
    <property type="entry name" value="HTH_Crp_2"/>
    <property type="match status" value="1"/>
</dbReference>
<dbReference type="SUPFAM" id="SSF46785">
    <property type="entry name" value="Winged helix' DNA-binding domain"/>
    <property type="match status" value="1"/>
</dbReference>
<dbReference type="Gene3D" id="1.10.10.10">
    <property type="entry name" value="Winged helix-like DNA-binding domain superfamily/Winged helix DNA-binding domain"/>
    <property type="match status" value="1"/>
</dbReference>
<dbReference type="InterPro" id="IPR018490">
    <property type="entry name" value="cNMP-bd_dom_sf"/>
</dbReference>
<feature type="domain" description="HTH crp-type" evidence="5">
    <location>
        <begin position="154"/>
        <end position="230"/>
    </location>
</feature>
<dbReference type="GO" id="GO:0003700">
    <property type="term" value="F:DNA-binding transcription factor activity"/>
    <property type="evidence" value="ECO:0007669"/>
    <property type="project" value="TreeGrafter"/>
</dbReference>
<gene>
    <name evidence="6" type="ORF">CSC94_10470</name>
</gene>
<dbReference type="InterPro" id="IPR050397">
    <property type="entry name" value="Env_Response_Regulators"/>
</dbReference>
<dbReference type="PRINTS" id="PR00034">
    <property type="entry name" value="HTHCRP"/>
</dbReference>
<evidence type="ECO:0000259" key="5">
    <source>
        <dbReference type="PROSITE" id="PS51063"/>
    </source>
</evidence>
<dbReference type="GO" id="GO:0003677">
    <property type="term" value="F:DNA binding"/>
    <property type="evidence" value="ECO:0007669"/>
    <property type="project" value="UniProtKB-KW"/>
</dbReference>
<dbReference type="InterPro" id="IPR036388">
    <property type="entry name" value="WH-like_DNA-bd_sf"/>
</dbReference>
<keyword evidence="1" id="KW-0805">Transcription regulation</keyword>
<evidence type="ECO:0000259" key="4">
    <source>
        <dbReference type="PROSITE" id="PS50042"/>
    </source>
</evidence>
<dbReference type="SMART" id="SM00100">
    <property type="entry name" value="cNMP"/>
    <property type="match status" value="1"/>
</dbReference>
<dbReference type="CDD" id="cd00038">
    <property type="entry name" value="CAP_ED"/>
    <property type="match status" value="1"/>
</dbReference>
<feature type="domain" description="Cyclic nucleotide-binding" evidence="4">
    <location>
        <begin position="23"/>
        <end position="92"/>
    </location>
</feature>
<dbReference type="EMBL" id="PDVP01000005">
    <property type="protein sequence ID" value="PHP66974.1"/>
    <property type="molecule type" value="Genomic_DNA"/>
</dbReference>
<evidence type="ECO:0000256" key="1">
    <source>
        <dbReference type="ARBA" id="ARBA00023015"/>
    </source>
</evidence>
<dbReference type="InterPro" id="IPR014710">
    <property type="entry name" value="RmlC-like_jellyroll"/>
</dbReference>
<dbReference type="SMART" id="SM00419">
    <property type="entry name" value="HTH_CRP"/>
    <property type="match status" value="1"/>
</dbReference>
<dbReference type="Gene3D" id="2.60.120.10">
    <property type="entry name" value="Jelly Rolls"/>
    <property type="match status" value="1"/>
</dbReference>
<dbReference type="InterPro" id="IPR036390">
    <property type="entry name" value="WH_DNA-bd_sf"/>
</dbReference>
<evidence type="ECO:0000256" key="2">
    <source>
        <dbReference type="ARBA" id="ARBA00023125"/>
    </source>
</evidence>
<evidence type="ECO:0008006" key="8">
    <source>
        <dbReference type="Google" id="ProtNLM"/>
    </source>
</evidence>
<dbReference type="SUPFAM" id="SSF51206">
    <property type="entry name" value="cAMP-binding domain-like"/>
    <property type="match status" value="1"/>
</dbReference>
<name>A0A2G1QNC9_9HYPH</name>
<evidence type="ECO:0000313" key="6">
    <source>
        <dbReference type="EMBL" id="PHP66974.1"/>
    </source>
</evidence>
<dbReference type="Pfam" id="PF00027">
    <property type="entry name" value="cNMP_binding"/>
    <property type="match status" value="1"/>
</dbReference>
<protein>
    <recommendedName>
        <fullName evidence="8">Crp/Fnr family transcriptional regulator</fullName>
    </recommendedName>
</protein>
<dbReference type="InterPro" id="IPR000595">
    <property type="entry name" value="cNMP-bd_dom"/>
</dbReference>